<evidence type="ECO:0000256" key="9">
    <source>
        <dbReference type="ARBA" id="ARBA00022691"/>
    </source>
</evidence>
<evidence type="ECO:0000256" key="12">
    <source>
        <dbReference type="PIRNR" id="PIRNR015601"/>
    </source>
</evidence>
<dbReference type="RefSeq" id="WP_258330730.1">
    <property type="nucleotide sequence ID" value="NZ_JAPTGG010000003.1"/>
</dbReference>
<dbReference type="NCBIfam" id="TIGR00046">
    <property type="entry name" value="RsmE family RNA methyltransferase"/>
    <property type="match status" value="1"/>
</dbReference>
<keyword evidence="16" id="KW-1185">Reference proteome</keyword>
<dbReference type="AlphaFoldDB" id="A0A9J6RJK6"/>
<dbReference type="EMBL" id="JAPTGG010000003">
    <property type="protein sequence ID" value="MCZ0864578.1"/>
    <property type="molecule type" value="Genomic_DNA"/>
</dbReference>
<dbReference type="GO" id="GO:0070475">
    <property type="term" value="P:rRNA base methylation"/>
    <property type="evidence" value="ECO:0007669"/>
    <property type="project" value="TreeGrafter"/>
</dbReference>
<keyword evidence="6 12" id="KW-0698">rRNA processing</keyword>
<proteinExistence type="inferred from homology"/>
<dbReference type="GO" id="GO:0070042">
    <property type="term" value="F:rRNA (uridine-N3-)-methyltransferase activity"/>
    <property type="evidence" value="ECO:0007669"/>
    <property type="project" value="TreeGrafter"/>
</dbReference>
<dbReference type="PANTHER" id="PTHR30027">
    <property type="entry name" value="RIBOSOMAL RNA SMALL SUBUNIT METHYLTRANSFERASE E"/>
    <property type="match status" value="1"/>
</dbReference>
<evidence type="ECO:0000256" key="5">
    <source>
        <dbReference type="ARBA" id="ARBA00022490"/>
    </source>
</evidence>
<dbReference type="Proteomes" id="UP001069090">
    <property type="component" value="Unassembled WGS sequence"/>
</dbReference>
<dbReference type="Gene3D" id="2.40.240.20">
    <property type="entry name" value="Hypothetical PUA domain-like, domain 1"/>
    <property type="match status" value="1"/>
</dbReference>
<dbReference type="CDD" id="cd18084">
    <property type="entry name" value="RsmE-like"/>
    <property type="match status" value="1"/>
</dbReference>
<dbReference type="InterPro" id="IPR006700">
    <property type="entry name" value="RsmE"/>
</dbReference>
<evidence type="ECO:0000256" key="11">
    <source>
        <dbReference type="ARBA" id="ARBA00047944"/>
    </source>
</evidence>
<evidence type="ECO:0000259" key="13">
    <source>
        <dbReference type="Pfam" id="PF04452"/>
    </source>
</evidence>
<comment type="similarity">
    <text evidence="2 12">Belongs to the RNA methyltransferase RsmE family.</text>
</comment>
<dbReference type="InterPro" id="IPR046887">
    <property type="entry name" value="RsmE_PUA-like"/>
</dbReference>
<dbReference type="InterPro" id="IPR029028">
    <property type="entry name" value="Alpha/beta_knot_MTases"/>
</dbReference>
<sequence>MRVPRIFTQNTLVTGQTVELEAQASHHLSKVLRMQNDAALILFNNQGGEFDANIVSLSKKSVSVIIGEHRSDNRQSPLPVHLGIAMSKGDRMDWVMQKATELGATEITPLYTERTELKLKADRAEKKHSHWQNIIISACEQCQRNLLPQLHAPTPLLDWLNNSQAEKKLVLHHRNTKKLNPADSPNSAAILIGPEGGLSDHEIEQALAQGFNALSLGPRVLRTETAPLAALTLLQSLWGDI</sequence>
<evidence type="ECO:0000256" key="2">
    <source>
        <dbReference type="ARBA" id="ARBA00005528"/>
    </source>
</evidence>
<comment type="caution">
    <text evidence="15">The sequence shown here is derived from an EMBL/GenBank/DDBJ whole genome shotgun (WGS) entry which is preliminary data.</text>
</comment>
<organism evidence="15 16">
    <name type="scientific">Dasania phycosphaerae</name>
    <dbReference type="NCBI Taxonomy" id="2950436"/>
    <lineage>
        <taxon>Bacteria</taxon>
        <taxon>Pseudomonadati</taxon>
        <taxon>Pseudomonadota</taxon>
        <taxon>Gammaproteobacteria</taxon>
        <taxon>Cellvibrionales</taxon>
        <taxon>Spongiibacteraceae</taxon>
        <taxon>Dasania</taxon>
    </lineage>
</organism>
<name>A0A9J6RJK6_9GAMM</name>
<keyword evidence="8 12" id="KW-0808">Transferase</keyword>
<feature type="domain" description="Ribosomal RNA small subunit methyltransferase E PUA-like" evidence="14">
    <location>
        <begin position="21"/>
        <end position="66"/>
    </location>
</feature>
<evidence type="ECO:0000256" key="8">
    <source>
        <dbReference type="ARBA" id="ARBA00022679"/>
    </source>
</evidence>
<protein>
    <recommendedName>
        <fullName evidence="4 12">Ribosomal RNA small subunit methyltransferase E</fullName>
        <ecNumber evidence="3 12">2.1.1.193</ecNumber>
    </recommendedName>
</protein>
<evidence type="ECO:0000256" key="6">
    <source>
        <dbReference type="ARBA" id="ARBA00022552"/>
    </source>
</evidence>
<keyword evidence="5 12" id="KW-0963">Cytoplasm</keyword>
<accession>A0A9J6RJK6</accession>
<dbReference type="Pfam" id="PF20260">
    <property type="entry name" value="PUA_4"/>
    <property type="match status" value="1"/>
</dbReference>
<evidence type="ECO:0000259" key="14">
    <source>
        <dbReference type="Pfam" id="PF20260"/>
    </source>
</evidence>
<evidence type="ECO:0000256" key="7">
    <source>
        <dbReference type="ARBA" id="ARBA00022603"/>
    </source>
</evidence>
<reference evidence="15 16" key="1">
    <citation type="submission" date="2022-12" db="EMBL/GenBank/DDBJ databases">
        <title>Dasania phycosphaerae sp. nov., isolated from particulate material of the south coast of Korea.</title>
        <authorList>
            <person name="Jiang Y."/>
        </authorList>
    </citation>
    <scope>NUCLEOTIDE SEQUENCE [LARGE SCALE GENOMIC DNA]</scope>
    <source>
        <strain evidence="15 16">GY-19</strain>
    </source>
</reference>
<dbReference type="PANTHER" id="PTHR30027:SF3">
    <property type="entry name" value="16S RRNA (URACIL(1498)-N(3))-METHYLTRANSFERASE"/>
    <property type="match status" value="1"/>
</dbReference>
<evidence type="ECO:0000313" key="16">
    <source>
        <dbReference type="Proteomes" id="UP001069090"/>
    </source>
</evidence>
<evidence type="ECO:0000256" key="10">
    <source>
        <dbReference type="ARBA" id="ARBA00025699"/>
    </source>
</evidence>
<evidence type="ECO:0000256" key="4">
    <source>
        <dbReference type="ARBA" id="ARBA00013673"/>
    </source>
</evidence>
<dbReference type="InterPro" id="IPR015947">
    <property type="entry name" value="PUA-like_sf"/>
</dbReference>
<dbReference type="PIRSF" id="PIRSF015601">
    <property type="entry name" value="MTase_slr0722"/>
    <property type="match status" value="1"/>
</dbReference>
<dbReference type="NCBIfam" id="NF008692">
    <property type="entry name" value="PRK11713.1-5"/>
    <property type="match status" value="1"/>
</dbReference>
<dbReference type="Gene3D" id="3.40.1280.10">
    <property type="match status" value="1"/>
</dbReference>
<dbReference type="InterPro" id="IPR046886">
    <property type="entry name" value="RsmE_MTase_dom"/>
</dbReference>
<dbReference type="SUPFAM" id="SSF75217">
    <property type="entry name" value="alpha/beta knot"/>
    <property type="match status" value="1"/>
</dbReference>
<dbReference type="EC" id="2.1.1.193" evidence="3 12"/>
<gene>
    <name evidence="15" type="ORF">O0V09_05165</name>
</gene>
<comment type="function">
    <text evidence="10 12">Specifically methylates the N3 position of the uracil ring of uridine 1498 (m3U1498) in 16S rRNA. Acts on the fully assembled 30S ribosomal subunit.</text>
</comment>
<keyword evidence="7 12" id="KW-0489">Methyltransferase</keyword>
<dbReference type="Pfam" id="PF04452">
    <property type="entry name" value="Methyltrans_RNA"/>
    <property type="match status" value="1"/>
</dbReference>
<evidence type="ECO:0000256" key="1">
    <source>
        <dbReference type="ARBA" id="ARBA00004496"/>
    </source>
</evidence>
<comment type="catalytic activity">
    <reaction evidence="11 12">
        <text>uridine(1498) in 16S rRNA + S-adenosyl-L-methionine = N(3)-methyluridine(1498) in 16S rRNA + S-adenosyl-L-homocysteine + H(+)</text>
        <dbReference type="Rhea" id="RHEA:42920"/>
        <dbReference type="Rhea" id="RHEA-COMP:10283"/>
        <dbReference type="Rhea" id="RHEA-COMP:10284"/>
        <dbReference type="ChEBI" id="CHEBI:15378"/>
        <dbReference type="ChEBI" id="CHEBI:57856"/>
        <dbReference type="ChEBI" id="CHEBI:59789"/>
        <dbReference type="ChEBI" id="CHEBI:65315"/>
        <dbReference type="ChEBI" id="CHEBI:74502"/>
        <dbReference type="EC" id="2.1.1.193"/>
    </reaction>
</comment>
<dbReference type="GO" id="GO:0005737">
    <property type="term" value="C:cytoplasm"/>
    <property type="evidence" value="ECO:0007669"/>
    <property type="project" value="UniProtKB-SubCell"/>
</dbReference>
<comment type="subcellular location">
    <subcellularLocation>
        <location evidence="1 12">Cytoplasm</location>
    </subcellularLocation>
</comment>
<dbReference type="InterPro" id="IPR029026">
    <property type="entry name" value="tRNA_m1G_MTases_N"/>
</dbReference>
<dbReference type="SUPFAM" id="SSF88697">
    <property type="entry name" value="PUA domain-like"/>
    <property type="match status" value="1"/>
</dbReference>
<keyword evidence="9 12" id="KW-0949">S-adenosyl-L-methionine</keyword>
<feature type="domain" description="Ribosomal RNA small subunit methyltransferase E methyltransferase" evidence="13">
    <location>
        <begin position="75"/>
        <end position="235"/>
    </location>
</feature>
<evidence type="ECO:0000313" key="15">
    <source>
        <dbReference type="EMBL" id="MCZ0864578.1"/>
    </source>
</evidence>
<evidence type="ECO:0000256" key="3">
    <source>
        <dbReference type="ARBA" id="ARBA00012328"/>
    </source>
</evidence>